<evidence type="ECO:0000256" key="5">
    <source>
        <dbReference type="RuleBase" id="RU003905"/>
    </source>
</evidence>
<comment type="function">
    <text evidence="6">One of the primary rRNA binding proteins, it binds directly near the 3'-end of the 23S rRNA, where it nucleates assembly of the 50S subunit.</text>
</comment>
<comment type="caution">
    <text evidence="7">The sequence shown here is derived from an EMBL/GenBank/DDBJ whole genome shotgun (WGS) entry which is preliminary data.</text>
</comment>
<dbReference type="SUPFAM" id="SSF50447">
    <property type="entry name" value="Translation proteins"/>
    <property type="match status" value="1"/>
</dbReference>
<proteinExistence type="inferred from homology"/>
<evidence type="ECO:0000313" key="7">
    <source>
        <dbReference type="EMBL" id="PIM96226.1"/>
    </source>
</evidence>
<dbReference type="InterPro" id="IPR000597">
    <property type="entry name" value="Ribosomal_uL3"/>
</dbReference>
<keyword evidence="8" id="KW-1185">Reference proteome</keyword>
<dbReference type="EMBL" id="NXGS01000114">
    <property type="protein sequence ID" value="PIM96226.1"/>
    <property type="molecule type" value="Genomic_DNA"/>
</dbReference>
<dbReference type="InterPro" id="IPR019927">
    <property type="entry name" value="Ribosomal_uL3_bac/org-type"/>
</dbReference>
<evidence type="ECO:0000313" key="8">
    <source>
        <dbReference type="Proteomes" id="UP000229529"/>
    </source>
</evidence>
<keyword evidence="6" id="KW-0694">RNA-binding</keyword>
<comment type="similarity">
    <text evidence="1 5">Belongs to the universal ribosomal protein uL3 family.</text>
</comment>
<comment type="subunit">
    <text evidence="6">Part of the 50S ribosomal subunit. Forms a cluster with proteins L14 and L19.</text>
</comment>
<dbReference type="Pfam" id="PF00297">
    <property type="entry name" value="Ribosomal_L3"/>
    <property type="match status" value="1"/>
</dbReference>
<accession>A0ABX4MHG3</accession>
<protein>
    <recommendedName>
        <fullName evidence="6">50S ribosomal protein L3</fullName>
    </recommendedName>
</protein>
<keyword evidence="3 5" id="KW-0689">Ribosomal protein</keyword>
<keyword evidence="6" id="KW-0699">rRNA-binding</keyword>
<evidence type="ECO:0000256" key="6">
    <source>
        <dbReference type="RuleBase" id="RU003906"/>
    </source>
</evidence>
<keyword evidence="2" id="KW-0809">Transit peptide</keyword>
<evidence type="ECO:0000256" key="4">
    <source>
        <dbReference type="ARBA" id="ARBA00023274"/>
    </source>
</evidence>
<dbReference type="PROSITE" id="PS00474">
    <property type="entry name" value="RIBOSOMAL_L3"/>
    <property type="match status" value="1"/>
</dbReference>
<dbReference type="Proteomes" id="UP000229529">
    <property type="component" value="Unassembled WGS sequence"/>
</dbReference>
<dbReference type="PANTHER" id="PTHR11229">
    <property type="entry name" value="50S RIBOSOMAL PROTEIN L3"/>
    <property type="match status" value="1"/>
</dbReference>
<dbReference type="Gene3D" id="2.40.30.10">
    <property type="entry name" value="Translation factors"/>
    <property type="match status" value="1"/>
</dbReference>
<evidence type="ECO:0000256" key="3">
    <source>
        <dbReference type="ARBA" id="ARBA00022980"/>
    </source>
</evidence>
<dbReference type="InterPro" id="IPR009000">
    <property type="entry name" value="Transl_B-barrel_sf"/>
</dbReference>
<evidence type="ECO:0000256" key="1">
    <source>
        <dbReference type="ARBA" id="ARBA00006540"/>
    </source>
</evidence>
<gene>
    <name evidence="7" type="primary">rplC</name>
    <name evidence="7" type="ORF">alecur_163</name>
</gene>
<dbReference type="PANTHER" id="PTHR11229:SF8">
    <property type="entry name" value="LARGE RIBOSOMAL SUBUNIT PROTEIN UL3M"/>
    <property type="match status" value="1"/>
</dbReference>
<dbReference type="InterPro" id="IPR019926">
    <property type="entry name" value="Ribosomal_uL3_CS"/>
</dbReference>
<reference evidence="7" key="1">
    <citation type="submission" date="2017-09" db="EMBL/GenBank/DDBJ databases">
        <authorList>
            <person name="Campbell M.A."/>
            <person name="Lukasik P."/>
            <person name="Simon C."/>
            <person name="McCutcheon J.P."/>
        </authorList>
    </citation>
    <scope>NUCLEOTIDE SEQUENCE [LARGE SCALE GENOMIC DNA]</scope>
    <source>
        <strain evidence="7">ALECUR</strain>
    </source>
</reference>
<keyword evidence="4 5" id="KW-0687">Ribonucleoprotein</keyword>
<sequence length="177" mass="19514">MVSINGRAASVLDVLACVIISKTKTFISLGYNSRRVLRGFRYINIKKVISISNKKEIPNEFGSVLDIKDLNINLTLNIRGRTKGKGFAGVMKRYGFSGLNASHGVSLAHRSLGTIGSRQDPGRVWKGKKMAGKMGNTYIHLKLIKIAIINKFIGRIVVYGPLPGGPNSILHIQQQYY</sequence>
<evidence type="ECO:0000256" key="2">
    <source>
        <dbReference type="ARBA" id="ARBA00022946"/>
    </source>
</evidence>
<organism evidence="7 8">
    <name type="scientific">Candidatus Hodgkinia cicadicola</name>
    <dbReference type="NCBI Taxonomy" id="573658"/>
    <lineage>
        <taxon>Bacteria</taxon>
        <taxon>Pseudomonadati</taxon>
        <taxon>Pseudomonadota</taxon>
        <taxon>Alphaproteobacteria</taxon>
        <taxon>Hyphomicrobiales</taxon>
        <taxon>Candidatus Hodgkinia</taxon>
    </lineage>
</organism>
<name>A0ABX4MHG3_9HYPH</name>